<keyword evidence="3" id="KW-1185">Reference proteome</keyword>
<comment type="caution">
    <text evidence="2">The sequence shown here is derived from an EMBL/GenBank/DDBJ whole genome shotgun (WGS) entry which is preliminary data.</text>
</comment>
<dbReference type="InterPro" id="IPR021443">
    <property type="entry name" value="DUF3093"/>
</dbReference>
<dbReference type="EMBL" id="AMEM01000018">
    <property type="protein sequence ID" value="EKX90118.1"/>
    <property type="molecule type" value="Genomic_DNA"/>
</dbReference>
<proteinExistence type="predicted"/>
<evidence type="ECO:0000313" key="3">
    <source>
        <dbReference type="Proteomes" id="UP000010445"/>
    </source>
</evidence>
<accession>L1MFS8</accession>
<keyword evidence="1" id="KW-1133">Transmembrane helix</keyword>
<gene>
    <name evidence="2" type="ORF">HMPREF9997_01333</name>
</gene>
<organism evidence="2 3">
    <name type="scientific">Corynebacterium durum F0235</name>
    <dbReference type="NCBI Taxonomy" id="1035195"/>
    <lineage>
        <taxon>Bacteria</taxon>
        <taxon>Bacillati</taxon>
        <taxon>Actinomycetota</taxon>
        <taxon>Actinomycetes</taxon>
        <taxon>Mycobacteriales</taxon>
        <taxon>Corynebacteriaceae</taxon>
        <taxon>Corynebacterium</taxon>
    </lineage>
</organism>
<dbReference type="STRING" id="1035195.HMPREF9997_01333"/>
<dbReference type="eggNOG" id="ENOG5032Z7M">
    <property type="taxonomic scope" value="Bacteria"/>
</dbReference>
<reference evidence="2 3" key="1">
    <citation type="submission" date="2012-05" db="EMBL/GenBank/DDBJ databases">
        <authorList>
            <person name="Weinstock G."/>
            <person name="Sodergren E."/>
            <person name="Lobos E.A."/>
            <person name="Fulton L."/>
            <person name="Fulton R."/>
            <person name="Courtney L."/>
            <person name="Fronick C."/>
            <person name="O'Laughlin M."/>
            <person name="Godfrey J."/>
            <person name="Wilson R.M."/>
            <person name="Miner T."/>
            <person name="Farmer C."/>
            <person name="Delehaunty K."/>
            <person name="Cordes M."/>
            <person name="Minx P."/>
            <person name="Tomlinson C."/>
            <person name="Chen J."/>
            <person name="Wollam A."/>
            <person name="Pepin K.H."/>
            <person name="Bhonagiri V."/>
            <person name="Zhang X."/>
            <person name="Suruliraj S."/>
            <person name="Warren W."/>
            <person name="Mitreva M."/>
            <person name="Mardis E.R."/>
            <person name="Wilson R.K."/>
        </authorList>
    </citation>
    <scope>NUCLEOTIDE SEQUENCE [LARGE SCALE GENOMIC DNA]</scope>
    <source>
        <strain evidence="2 3">F0235</strain>
    </source>
</reference>
<evidence type="ECO:0000313" key="2">
    <source>
        <dbReference type="EMBL" id="EKX90118.1"/>
    </source>
</evidence>
<dbReference type="HOGENOM" id="CLU_109360_0_0_11"/>
<dbReference type="Pfam" id="PF11292">
    <property type="entry name" value="DUF3093"/>
    <property type="match status" value="1"/>
</dbReference>
<dbReference type="AlphaFoldDB" id="L1MFS8"/>
<dbReference type="RefSeq" id="WP_006063562.1">
    <property type="nucleotide sequence ID" value="NZ_KB290831.1"/>
</dbReference>
<dbReference type="PATRIC" id="fig|1035195.3.peg.1195"/>
<evidence type="ECO:0008006" key="4">
    <source>
        <dbReference type="Google" id="ProtNLM"/>
    </source>
</evidence>
<keyword evidence="1" id="KW-0812">Transmembrane</keyword>
<dbReference type="Proteomes" id="UP000010445">
    <property type="component" value="Unassembled WGS sequence"/>
</dbReference>
<keyword evidence="1" id="KW-0472">Membrane</keyword>
<feature type="transmembrane region" description="Helical" evidence="1">
    <location>
        <begin position="45"/>
        <end position="63"/>
    </location>
</feature>
<evidence type="ECO:0000256" key="1">
    <source>
        <dbReference type="SAM" id="Phobius"/>
    </source>
</evidence>
<name>L1MFS8_9CORY</name>
<dbReference type="OrthoDB" id="3217020at2"/>
<feature type="transmembrane region" description="Helical" evidence="1">
    <location>
        <begin position="21"/>
        <end position="38"/>
    </location>
</feature>
<protein>
    <recommendedName>
        <fullName evidence="4">DUF3093 domain-containing protein</fullName>
    </recommendedName>
</protein>
<sequence>MTDAISDATKVLYREKQWVPWYWWFLAAFIVALTTAQLAHNRSILWIYIPAAILTAAAAWVLLSLSSTVVTVEEDSDGVRWLGTRNAILPHTVVSRCLAVPTTAKRNAMGRQLDPAAFVVSHGWVPEMAMFVLDDPDDPTPYWLISTRNPESLLKAFVPALLQGDSSADT</sequence>